<feature type="compositionally biased region" description="Basic and acidic residues" evidence="1">
    <location>
        <begin position="253"/>
        <end position="265"/>
    </location>
</feature>
<feature type="compositionally biased region" description="Polar residues" evidence="1">
    <location>
        <begin position="233"/>
        <end position="250"/>
    </location>
</feature>
<proteinExistence type="predicted"/>
<reference evidence="2" key="1">
    <citation type="submission" date="2022-08" db="EMBL/GenBank/DDBJ databases">
        <authorList>
            <consortium name="DOE Joint Genome Institute"/>
            <person name="Min B."/>
            <person name="Riley R."/>
            <person name="Sierra-Patev S."/>
            <person name="Naranjo-Ortiz M."/>
            <person name="Looney B."/>
            <person name="Konkel Z."/>
            <person name="Slot J.C."/>
            <person name="Sakamoto Y."/>
            <person name="Steenwyk J.L."/>
            <person name="Rokas A."/>
            <person name="Carro J."/>
            <person name="Camarero S."/>
            <person name="Ferreira P."/>
            <person name="Molpeceres G."/>
            <person name="Ruiz-Duenas F.J."/>
            <person name="Serrano A."/>
            <person name="Henrissat B."/>
            <person name="Drula E."/>
            <person name="Hughes K.W."/>
            <person name="Mata J.L."/>
            <person name="Ishikawa N.K."/>
            <person name="Vargas-Isla R."/>
            <person name="Ushijima S."/>
            <person name="Smith C.A."/>
            <person name="Ahrendt S."/>
            <person name="Andreopoulos W."/>
            <person name="He G."/>
            <person name="Labutti K."/>
            <person name="Lipzen A."/>
            <person name="Ng V."/>
            <person name="Sandor L."/>
            <person name="Barry K."/>
            <person name="Martinez A.T."/>
            <person name="Xiao Y."/>
            <person name="Gibbons J.G."/>
            <person name="Terashima K."/>
            <person name="Hibbett D.S."/>
            <person name="Grigoriev I.V."/>
        </authorList>
    </citation>
    <scope>NUCLEOTIDE SEQUENCE</scope>
    <source>
        <strain evidence="2">TFB10827</strain>
    </source>
</reference>
<protein>
    <submittedName>
        <fullName evidence="2">Uncharacterized protein</fullName>
    </submittedName>
</protein>
<feature type="region of interest" description="Disordered" evidence="1">
    <location>
        <begin position="77"/>
        <end position="123"/>
    </location>
</feature>
<feature type="compositionally biased region" description="Basic residues" evidence="1">
    <location>
        <begin position="518"/>
        <end position="529"/>
    </location>
</feature>
<feature type="region of interest" description="Disordered" evidence="1">
    <location>
        <begin position="345"/>
        <end position="388"/>
    </location>
</feature>
<evidence type="ECO:0000256" key="1">
    <source>
        <dbReference type="SAM" id="MobiDB-lite"/>
    </source>
</evidence>
<feature type="compositionally biased region" description="Low complexity" evidence="1">
    <location>
        <begin position="198"/>
        <end position="226"/>
    </location>
</feature>
<feature type="region of interest" description="Disordered" evidence="1">
    <location>
        <begin position="419"/>
        <end position="496"/>
    </location>
</feature>
<name>A0ABQ8Q5R5_9AGAR</name>
<dbReference type="Proteomes" id="UP001163828">
    <property type="component" value="Unassembled WGS sequence"/>
</dbReference>
<feature type="region of interest" description="Disordered" evidence="1">
    <location>
        <begin position="36"/>
        <end position="62"/>
    </location>
</feature>
<feature type="compositionally biased region" description="Basic and acidic residues" evidence="1">
    <location>
        <begin position="470"/>
        <end position="482"/>
    </location>
</feature>
<feature type="compositionally biased region" description="Low complexity" evidence="1">
    <location>
        <begin position="277"/>
        <end position="295"/>
    </location>
</feature>
<feature type="compositionally biased region" description="Low complexity" evidence="1">
    <location>
        <begin position="376"/>
        <end position="388"/>
    </location>
</feature>
<comment type="caution">
    <text evidence="2">The sequence shown here is derived from an EMBL/GenBank/DDBJ whole genome shotgun (WGS) entry which is preliminary data.</text>
</comment>
<organism evidence="2 3">
    <name type="scientific">Lentinula boryana</name>
    <dbReference type="NCBI Taxonomy" id="40481"/>
    <lineage>
        <taxon>Eukaryota</taxon>
        <taxon>Fungi</taxon>
        <taxon>Dikarya</taxon>
        <taxon>Basidiomycota</taxon>
        <taxon>Agaricomycotina</taxon>
        <taxon>Agaricomycetes</taxon>
        <taxon>Agaricomycetidae</taxon>
        <taxon>Agaricales</taxon>
        <taxon>Marasmiineae</taxon>
        <taxon>Omphalotaceae</taxon>
        <taxon>Lentinula</taxon>
    </lineage>
</organism>
<keyword evidence="3" id="KW-1185">Reference proteome</keyword>
<feature type="compositionally biased region" description="Basic and acidic residues" evidence="1">
    <location>
        <begin position="77"/>
        <end position="90"/>
    </location>
</feature>
<dbReference type="EMBL" id="MU790739">
    <property type="protein sequence ID" value="KAJ3993834.1"/>
    <property type="molecule type" value="Genomic_DNA"/>
</dbReference>
<accession>A0ABQ8Q5R5</accession>
<feature type="compositionally biased region" description="Polar residues" evidence="1">
    <location>
        <begin position="296"/>
        <end position="312"/>
    </location>
</feature>
<evidence type="ECO:0000313" key="2">
    <source>
        <dbReference type="EMBL" id="KAJ3993834.1"/>
    </source>
</evidence>
<gene>
    <name evidence="2" type="ORF">F5050DRAFT_1778950</name>
</gene>
<evidence type="ECO:0000313" key="3">
    <source>
        <dbReference type="Proteomes" id="UP001163828"/>
    </source>
</evidence>
<feature type="compositionally biased region" description="Low complexity" evidence="1">
    <location>
        <begin position="102"/>
        <end position="113"/>
    </location>
</feature>
<feature type="region of interest" description="Disordered" evidence="1">
    <location>
        <begin position="167"/>
        <end position="328"/>
    </location>
</feature>
<sequence length="529" mass="55449">MSVSTGTGHGGLAGVGSTSLMSIVEDVAKTNREAWGKAAAEEDLTTSTSSKSVGETIKPSGFLEAVKAPRSIDFEDLKEQMDRDLRENRGQNHHQHQAQYTGRARSGSDSAAAPHHEHDIGPSASASAPLLAAIPVINKNNSQAQDKLTPSTHKPGQAILPLRSALKNSSRTPSPMQRPPQSLPAVAGQSKQLGGSGESSSPSGSQLGSNVSTAGSSGSERSGKSGTVILAQHQPTRTASPLANSISVVPSQRDVKGKGKERLDDSAFAVLPGTIFSPPQSNLSTSTPSPSPATSMQTVYENPNKSTLMREQSGSGSDSGSDSSDAASISSYETGLEAFDDVVEDSGDETETGQGPSTPPPHEVAYHLNGGRSDVSSSSTSTSTLTQTQKELQNAIANTSIPGLTQSNTAVNSITIITHSSPPRRRKSVRVSLQPTYSVTPPAIEYEDEDEIGIGAEEHASDTDESEASGENRKSVHDERQTDGVARQDIWADSSDEDVEYQKARKLFSVSSALAKKSNGKKAKSTTHR</sequence>
<feature type="region of interest" description="Disordered" evidence="1">
    <location>
        <begin position="510"/>
        <end position="529"/>
    </location>
</feature>
<feature type="compositionally biased region" description="Low complexity" evidence="1">
    <location>
        <begin position="313"/>
        <end position="328"/>
    </location>
</feature>